<evidence type="ECO:0000259" key="1">
    <source>
        <dbReference type="PROSITE" id="PS51186"/>
    </source>
</evidence>
<keyword evidence="2" id="KW-0012">Acyltransferase</keyword>
<dbReference type="InterPro" id="IPR000182">
    <property type="entry name" value="GNAT_dom"/>
</dbReference>
<dbReference type="Proteomes" id="UP001279681">
    <property type="component" value="Unassembled WGS sequence"/>
</dbReference>
<evidence type="ECO:0000313" key="3">
    <source>
        <dbReference type="Proteomes" id="UP001279681"/>
    </source>
</evidence>
<dbReference type="PROSITE" id="PS51186">
    <property type="entry name" value="GNAT"/>
    <property type="match status" value="1"/>
</dbReference>
<gene>
    <name evidence="2" type="ORF">RFV38_10655</name>
</gene>
<protein>
    <submittedName>
        <fullName evidence="2">GNAT family N-acetyltransferase</fullName>
        <ecNumber evidence="2">2.3.1.-</ecNumber>
    </submittedName>
</protein>
<keyword evidence="3" id="KW-1185">Reference proteome</keyword>
<dbReference type="Pfam" id="PF00583">
    <property type="entry name" value="Acetyltransf_1"/>
    <property type="match status" value="1"/>
</dbReference>
<proteinExistence type="predicted"/>
<organism evidence="2 3">
    <name type="scientific">Candidatus Cetobacterium colombiensis</name>
    <dbReference type="NCBI Taxonomy" id="3073100"/>
    <lineage>
        <taxon>Bacteria</taxon>
        <taxon>Fusobacteriati</taxon>
        <taxon>Fusobacteriota</taxon>
        <taxon>Fusobacteriia</taxon>
        <taxon>Fusobacteriales</taxon>
        <taxon>Fusobacteriaceae</taxon>
        <taxon>Cetobacterium</taxon>
    </lineage>
</organism>
<dbReference type="SUPFAM" id="SSF55729">
    <property type="entry name" value="Acyl-CoA N-acyltransferases (Nat)"/>
    <property type="match status" value="1"/>
</dbReference>
<dbReference type="GO" id="GO:0016746">
    <property type="term" value="F:acyltransferase activity"/>
    <property type="evidence" value="ECO:0007669"/>
    <property type="project" value="UniProtKB-KW"/>
</dbReference>
<dbReference type="EC" id="2.3.1.-" evidence="2"/>
<dbReference type="RefSeq" id="WP_320314306.1">
    <property type="nucleotide sequence ID" value="NZ_JAVIKH010000016.1"/>
</dbReference>
<feature type="domain" description="N-acetyltransferase" evidence="1">
    <location>
        <begin position="3"/>
        <end position="149"/>
    </location>
</feature>
<dbReference type="InterPro" id="IPR016181">
    <property type="entry name" value="Acyl_CoA_acyltransferase"/>
</dbReference>
<dbReference type="EMBL" id="JAVIKH010000016">
    <property type="protein sequence ID" value="MDX8336952.1"/>
    <property type="molecule type" value="Genomic_DNA"/>
</dbReference>
<dbReference type="CDD" id="cd04301">
    <property type="entry name" value="NAT_SF"/>
    <property type="match status" value="1"/>
</dbReference>
<reference evidence="3" key="1">
    <citation type="submission" date="2023-07" db="EMBL/GenBank/DDBJ databases">
        <authorList>
            <person name="Colorado M.A."/>
            <person name="Villamil L.M."/>
            <person name="Melo J.F."/>
            <person name="Rodriguez J.A."/>
            <person name="Ruiz R.Y."/>
        </authorList>
    </citation>
    <scope>NUCLEOTIDE SEQUENCE [LARGE SCALE GENOMIC DNA]</scope>
    <source>
        <strain evidence="3">C33</strain>
    </source>
</reference>
<name>A0ABU4WD59_9FUSO</name>
<keyword evidence="2" id="KW-0808">Transferase</keyword>
<comment type="caution">
    <text evidence="2">The sequence shown here is derived from an EMBL/GenBank/DDBJ whole genome shotgun (WGS) entry which is preliminary data.</text>
</comment>
<sequence length="152" mass="18275">MIISLKEINKTNYKECINLKLTLEQERYISSNLLSLVQTVYEEDFYSLGIYIDDLMVGFILYDFDLSVGGWSMSRFMIDYKYQHQGIGERALKKFIKFFKNKYNSEKLYTSVEVNNLVALKLYEKLGFTKEKYFEYESDRKIYKEIQMKLIF</sequence>
<dbReference type="Gene3D" id="3.40.630.30">
    <property type="match status" value="1"/>
</dbReference>
<evidence type="ECO:0000313" key="2">
    <source>
        <dbReference type="EMBL" id="MDX8336952.1"/>
    </source>
</evidence>
<accession>A0ABU4WD59</accession>